<proteinExistence type="predicted"/>
<evidence type="ECO:0000313" key="3">
    <source>
        <dbReference type="Proteomes" id="UP000322783"/>
    </source>
</evidence>
<dbReference type="RefSeq" id="WP_149189413.1">
    <property type="nucleotide sequence ID" value="NZ_VTOZ01000020.1"/>
</dbReference>
<feature type="domain" description="Glycosyl transferase family 1" evidence="1">
    <location>
        <begin position="333"/>
        <end position="462"/>
    </location>
</feature>
<dbReference type="AlphaFoldDB" id="A0A5D6WLI6"/>
<accession>A0A5D6WLI6</accession>
<reference evidence="2 3" key="1">
    <citation type="submission" date="2019-08" db="EMBL/GenBank/DDBJ databases">
        <title>Selenomonas sp. mPRGC5 and Selenomonas sp. mPRGC8 isolated from ruminal fluid of dairy goat (Capra hircus).</title>
        <authorList>
            <person name="Poothong S."/>
            <person name="Nuengjamnong C."/>
            <person name="Tanasupawat S."/>
        </authorList>
    </citation>
    <scope>NUCLEOTIDE SEQUENCE [LARGE SCALE GENOMIC DNA]</scope>
    <source>
        <strain evidence="3">mPRGC8</strain>
    </source>
</reference>
<dbReference type="GO" id="GO:0016757">
    <property type="term" value="F:glycosyltransferase activity"/>
    <property type="evidence" value="ECO:0007669"/>
    <property type="project" value="InterPro"/>
</dbReference>
<protein>
    <submittedName>
        <fullName evidence="2">Glycosyltransferase family 4 protein</fullName>
    </submittedName>
</protein>
<dbReference type="Proteomes" id="UP000322783">
    <property type="component" value="Unassembled WGS sequence"/>
</dbReference>
<evidence type="ECO:0000313" key="2">
    <source>
        <dbReference type="EMBL" id="TYZ27919.1"/>
    </source>
</evidence>
<organism evidence="2 3">
    <name type="scientific">Selenomonas caprae</name>
    <dbReference type="NCBI Taxonomy" id="2606905"/>
    <lineage>
        <taxon>Bacteria</taxon>
        <taxon>Bacillati</taxon>
        <taxon>Bacillota</taxon>
        <taxon>Negativicutes</taxon>
        <taxon>Selenomonadales</taxon>
        <taxon>Selenomonadaceae</taxon>
        <taxon>Selenomonas</taxon>
    </lineage>
</organism>
<dbReference type="EMBL" id="VTOZ01000020">
    <property type="protein sequence ID" value="TYZ27919.1"/>
    <property type="molecule type" value="Genomic_DNA"/>
</dbReference>
<dbReference type="InterPro" id="IPR001296">
    <property type="entry name" value="Glyco_trans_1"/>
</dbReference>
<gene>
    <name evidence="2" type="ORF">FZ041_09730</name>
</gene>
<dbReference type="Gene3D" id="3.40.50.2000">
    <property type="entry name" value="Glycogen Phosphorylase B"/>
    <property type="match status" value="1"/>
</dbReference>
<name>A0A5D6WLI6_9FIRM</name>
<dbReference type="Pfam" id="PF00534">
    <property type="entry name" value="Glycos_transf_1"/>
    <property type="match status" value="1"/>
</dbReference>
<sequence length="512" mass="59021">MKWFDYNEVVSENRNCNFAVFGAGHYGQRLIFRLIEDDIKNIIVYDNDEKKCGESILGIEISKFDAEEEKKELIYLIAGNDKAVNSNAESIYGFLRKYINDDRIFLVKEESLVRLSKKEIIDNSLRYVNDIIKVEKKHIKEKITKVRSIAYRTFDISKIAMMGGAGKVLYTQEVLLGDKYNNIDLCYSYKKENWISLSLDYTCPNVLGAVEFAKEISSKDEDTAYISHDIFSAAGLAANGKKYALVYHSQGETVYEMEKMGICLREKEKELIYRLEEFSLRNAFCVVFPSSGAKYFFGKTWGGYDLKYKGGDAAYNTLLPSNFKSYCPVSGVEKDDDYITFFSVGQMTTSKGMDRIPMFLEIISKYVTKKIRWIVVANGVLKDKVRAEMDRLCLSNSSVDYIQFDFMEHEQINYLFSISDVYIMLHRISIFDLATLEAMYHNLQIVLSNVPGNTEFNVSDNINLVDDDTDYKCLMDRLVCKKNHNRKIYDKYFSNDAFVKRYGKIIDALVNG</sequence>
<dbReference type="SUPFAM" id="SSF53756">
    <property type="entry name" value="UDP-Glycosyltransferase/glycogen phosphorylase"/>
    <property type="match status" value="1"/>
</dbReference>
<evidence type="ECO:0000259" key="1">
    <source>
        <dbReference type="Pfam" id="PF00534"/>
    </source>
</evidence>
<comment type="caution">
    <text evidence="2">The sequence shown here is derived from an EMBL/GenBank/DDBJ whole genome shotgun (WGS) entry which is preliminary data.</text>
</comment>
<keyword evidence="2" id="KW-0808">Transferase</keyword>
<keyword evidence="3" id="KW-1185">Reference proteome</keyword>